<proteinExistence type="predicted"/>
<reference evidence="4 5" key="1">
    <citation type="journal article" date="2016" name="Nat. Commun.">
        <title>Thousands of microbial genomes shed light on interconnected biogeochemical processes in an aquifer system.</title>
        <authorList>
            <person name="Anantharaman K."/>
            <person name="Brown C.T."/>
            <person name="Hug L.A."/>
            <person name="Sharon I."/>
            <person name="Castelle C.J."/>
            <person name="Probst A.J."/>
            <person name="Thomas B.C."/>
            <person name="Singh A."/>
            <person name="Wilkins M.J."/>
            <person name="Karaoz U."/>
            <person name="Brodie E.L."/>
            <person name="Williams K.H."/>
            <person name="Hubbard S.S."/>
            <person name="Banfield J.F."/>
        </authorList>
    </citation>
    <scope>NUCLEOTIDE SEQUENCE [LARGE SCALE GENOMIC DNA]</scope>
</reference>
<dbReference type="InterPro" id="IPR015943">
    <property type="entry name" value="WD40/YVTN_repeat-like_dom_sf"/>
</dbReference>
<feature type="domain" description="LTD" evidence="3">
    <location>
        <begin position="425"/>
        <end position="548"/>
    </location>
</feature>
<dbReference type="PROSITE" id="PS51841">
    <property type="entry name" value="LTD"/>
    <property type="match status" value="2"/>
</dbReference>
<sequence length="1412" mass="150835">MENRRIIKTAAILGGALISALLITSNSVFAYNQDKTHPALTDEIVDFYNLNFPANKLTEQEKLWLVQGSVEEDIGERPIFHFYDPVNNRGIAHFSSKEWALKSSVQANYYNSQLTGFAAISGGDSVNDFSYGRALDDYAKGDRQRAFVAFGHTLHLFEDAGVPDHTRGDPHPPVLDWGSPYEHEMAKWNPDNFQIARKLFLTREKPVASGNMVDYFDKIANYSNNNFFSKDTINNNTYSQPSIKITKKIKVNGAERLFIIKNDLPLAFVAVDSITGSVIDIKLIKPEIGSYILDGYWDRLSREIVLNGAGALNLFLTEAEKAKAEYANRPPEKPNWFARLFGLIGFGNKETGLTTLDVVNPQGVDNLNDGDSEVTPTSEVTNSEVSPTSLVTKTPVTNVTIVSPSVSPSKTPTPTPKLSATPTLSPTPKLSTAKKSGSVVINEIAWAGTLASATDEWIELYNTENVPIDISSWQLVSNDDSPDIIFQEGTIIQANSYFLIERTDDNTVSDITADLAVGFGQGGLNNAGEMMRLFDSAGIVVDVVGSTGEAWYHGGSTSGDSSSKNSMERIDSIKAGNNASNWKSFSGTPINKDATGGLINGTPKAKNSLAVQVVVSTGGGGSGGGGGGGGSSSSPTPTPSPTPSVSPSPTPTPTLSPTPTPSPGPEGDTANPGDVLINEIAWMGTASSANDEWMEIRNTTNQTINLTGWILSAQDGTPNITLSGSISPLGFYLLERTDETTLPDITADQIYTGALGNTGENLVLKNVSGTIIDQIDGSNEWKINGASEIIGNNNTKETAQKMGSGWITALATPRAQNSVNATVQAPSAITNLLATINSPLTVSWSAPNPGGYSPASLSYDLRYSTANFPASNSWDWALKIASSSLPSIGTKGAHQSASFDIAHEYGQTLYFAIKTKVINITTPGVVSPQSNVATVSFPSAIDANAWAMLGKDQYHTSFAANITGPDPMATIIWGFEVGSVASPLANVFRSDSLSASCLNGGDNIRLYDHNHNSLGAWPCSGQYFNTWGSNFNSSFNDTIFTEFEQVGTLPCGTYENCENAETTLAIRRVVLRADGWTPTQTWSVGQPVVSANGDVFFGASNGITSGLYGLDKNGIAKLPYPYTTNTKPGIAVVLSDGSVYFGKDGVIIALNSNGSLKWTYDSAGTGIGPLTLAKDGSVYFASWGNNKLNALKSDGSLKWQIGNPIGNFGTFSPIILENGNIVIPARVSGHSYFYAYDSASGSQLWEATFPEGYGYLPSHPSFYSDTGTGKINSAVGPYLVQISETGELTKTFIDFNGISTTMVSISPSSLMVGFDFTNYNPASGSQVIALDKSTKGVKWRFKVDSRINNQIAIDKDENVYFSTQNGKLYGLNSNGELIWVIDVSTPSDISPILTGQGVVWGYGSRLTGIGVK</sequence>
<dbReference type="EMBL" id="MGJV01000045">
    <property type="protein sequence ID" value="OGN13102.1"/>
    <property type="molecule type" value="Genomic_DNA"/>
</dbReference>
<dbReference type="Pfam" id="PF13360">
    <property type="entry name" value="PQQ_2"/>
    <property type="match status" value="2"/>
</dbReference>
<protein>
    <recommendedName>
        <fullName evidence="3">LTD domain-containing protein</fullName>
    </recommendedName>
</protein>
<dbReference type="Proteomes" id="UP000176581">
    <property type="component" value="Unassembled WGS sequence"/>
</dbReference>
<feature type="signal peptide" evidence="2">
    <location>
        <begin position="1"/>
        <end position="30"/>
    </location>
</feature>
<feature type="domain" description="LTD" evidence="3">
    <location>
        <begin position="662"/>
        <end position="818"/>
    </location>
</feature>
<name>A0A1F8FJ48_9BACT</name>
<feature type="region of interest" description="Disordered" evidence="1">
    <location>
        <begin position="616"/>
        <end position="673"/>
    </location>
</feature>
<feature type="compositionally biased region" description="Pro residues" evidence="1">
    <location>
        <begin position="636"/>
        <end position="664"/>
    </location>
</feature>
<keyword evidence="2" id="KW-0732">Signal</keyword>
<dbReference type="Gene3D" id="2.60.40.1260">
    <property type="entry name" value="Lamin Tail domain"/>
    <property type="match status" value="1"/>
</dbReference>
<dbReference type="Gene3D" id="2.130.10.10">
    <property type="entry name" value="YVTN repeat-like/Quinoprotein amine dehydrogenase"/>
    <property type="match status" value="2"/>
</dbReference>
<dbReference type="InterPro" id="IPR008947">
    <property type="entry name" value="PLipase_C/P1_nuclease_dom_sf"/>
</dbReference>
<accession>A0A1F8FJ48</accession>
<feature type="chain" id="PRO_5009535494" description="LTD domain-containing protein" evidence="2">
    <location>
        <begin position="31"/>
        <end position="1412"/>
    </location>
</feature>
<feature type="region of interest" description="Disordered" evidence="1">
    <location>
        <begin position="403"/>
        <end position="432"/>
    </location>
</feature>
<evidence type="ECO:0000259" key="3">
    <source>
        <dbReference type="PROSITE" id="PS51841"/>
    </source>
</evidence>
<dbReference type="InterPro" id="IPR001322">
    <property type="entry name" value="Lamin_tail_dom"/>
</dbReference>
<dbReference type="Gene3D" id="1.10.575.10">
    <property type="entry name" value="P1 Nuclease"/>
    <property type="match status" value="1"/>
</dbReference>
<evidence type="ECO:0000313" key="5">
    <source>
        <dbReference type="Proteomes" id="UP000176581"/>
    </source>
</evidence>
<dbReference type="Pfam" id="PF00932">
    <property type="entry name" value="LTD"/>
    <property type="match status" value="2"/>
</dbReference>
<gene>
    <name evidence="4" type="ORF">A3J47_01270</name>
</gene>
<dbReference type="SMART" id="SM00564">
    <property type="entry name" value="PQQ"/>
    <property type="match status" value="6"/>
</dbReference>
<feature type="compositionally biased region" description="Gly residues" evidence="1">
    <location>
        <begin position="617"/>
        <end position="631"/>
    </location>
</feature>
<dbReference type="SUPFAM" id="SSF74853">
    <property type="entry name" value="Lamin A/C globular tail domain"/>
    <property type="match status" value="2"/>
</dbReference>
<evidence type="ECO:0000313" key="4">
    <source>
        <dbReference type="EMBL" id="OGN13102.1"/>
    </source>
</evidence>
<feature type="compositionally biased region" description="Low complexity" evidence="1">
    <location>
        <begin position="403"/>
        <end position="431"/>
    </location>
</feature>
<dbReference type="InterPro" id="IPR011047">
    <property type="entry name" value="Quinoprotein_ADH-like_sf"/>
</dbReference>
<comment type="caution">
    <text evidence="4">The sequence shown here is derived from an EMBL/GenBank/DDBJ whole genome shotgun (WGS) entry which is preliminary data.</text>
</comment>
<dbReference type="GO" id="GO:0016788">
    <property type="term" value="F:hydrolase activity, acting on ester bonds"/>
    <property type="evidence" value="ECO:0007669"/>
    <property type="project" value="InterPro"/>
</dbReference>
<evidence type="ECO:0000256" key="1">
    <source>
        <dbReference type="SAM" id="MobiDB-lite"/>
    </source>
</evidence>
<dbReference type="SUPFAM" id="SSF48537">
    <property type="entry name" value="Phospholipase C/P1 nuclease"/>
    <property type="match status" value="1"/>
</dbReference>
<organism evidence="4 5">
    <name type="scientific">Candidatus Yanofskybacteria bacterium RIFCSPHIGHO2_02_FULL_43_22</name>
    <dbReference type="NCBI Taxonomy" id="1802681"/>
    <lineage>
        <taxon>Bacteria</taxon>
        <taxon>Candidatus Yanofskyibacteriota</taxon>
    </lineage>
</organism>
<dbReference type="SUPFAM" id="SSF50998">
    <property type="entry name" value="Quinoprotein alcohol dehydrogenase-like"/>
    <property type="match status" value="2"/>
</dbReference>
<evidence type="ECO:0000256" key="2">
    <source>
        <dbReference type="SAM" id="SignalP"/>
    </source>
</evidence>
<dbReference type="InterPro" id="IPR002372">
    <property type="entry name" value="PQQ_rpt_dom"/>
</dbReference>
<dbReference type="InterPro" id="IPR018391">
    <property type="entry name" value="PQQ_b-propeller_rpt"/>
</dbReference>
<dbReference type="InterPro" id="IPR036415">
    <property type="entry name" value="Lamin_tail_dom_sf"/>
</dbReference>